<reference evidence="1" key="1">
    <citation type="journal article" date="2023" name="Science">
        <title>Elucidation of the pathway for biosynthesis of saponin adjuvants from the soapbark tree.</title>
        <authorList>
            <person name="Reed J."/>
            <person name="Orme A."/>
            <person name="El-Demerdash A."/>
            <person name="Owen C."/>
            <person name="Martin L.B.B."/>
            <person name="Misra R.C."/>
            <person name="Kikuchi S."/>
            <person name="Rejzek M."/>
            <person name="Martin A.C."/>
            <person name="Harkess A."/>
            <person name="Leebens-Mack J."/>
            <person name="Louveau T."/>
            <person name="Stephenson M.J."/>
            <person name="Osbourn A."/>
        </authorList>
    </citation>
    <scope>NUCLEOTIDE SEQUENCE</scope>
    <source>
        <strain evidence="1">S10</strain>
    </source>
</reference>
<protein>
    <submittedName>
        <fullName evidence="1">Uncharacterized protein</fullName>
    </submittedName>
</protein>
<proteinExistence type="predicted"/>
<comment type="caution">
    <text evidence="1">The sequence shown here is derived from an EMBL/GenBank/DDBJ whole genome shotgun (WGS) entry which is preliminary data.</text>
</comment>
<dbReference type="Proteomes" id="UP001163823">
    <property type="component" value="Chromosome 12"/>
</dbReference>
<evidence type="ECO:0000313" key="1">
    <source>
        <dbReference type="EMBL" id="KAJ7949045.1"/>
    </source>
</evidence>
<evidence type="ECO:0000313" key="2">
    <source>
        <dbReference type="Proteomes" id="UP001163823"/>
    </source>
</evidence>
<dbReference type="AlphaFoldDB" id="A0AAD7L1Y6"/>
<accession>A0AAD7L1Y6</accession>
<keyword evidence="2" id="KW-1185">Reference proteome</keyword>
<dbReference type="KEGG" id="qsa:O6P43_029435"/>
<organism evidence="1 2">
    <name type="scientific">Quillaja saponaria</name>
    <name type="common">Soap bark tree</name>
    <dbReference type="NCBI Taxonomy" id="32244"/>
    <lineage>
        <taxon>Eukaryota</taxon>
        <taxon>Viridiplantae</taxon>
        <taxon>Streptophyta</taxon>
        <taxon>Embryophyta</taxon>
        <taxon>Tracheophyta</taxon>
        <taxon>Spermatophyta</taxon>
        <taxon>Magnoliopsida</taxon>
        <taxon>eudicotyledons</taxon>
        <taxon>Gunneridae</taxon>
        <taxon>Pentapetalae</taxon>
        <taxon>rosids</taxon>
        <taxon>fabids</taxon>
        <taxon>Fabales</taxon>
        <taxon>Quillajaceae</taxon>
        <taxon>Quillaja</taxon>
    </lineage>
</organism>
<dbReference type="EMBL" id="JARAOO010000012">
    <property type="protein sequence ID" value="KAJ7949045.1"/>
    <property type="molecule type" value="Genomic_DNA"/>
</dbReference>
<gene>
    <name evidence="1" type="ORF">O6P43_029435</name>
</gene>
<sequence length="113" mass="13055">MILRCWSLYGATPSPTSSVYIQSHKQLNLVLHQPYVFLPVKNIKSPTFRVTCLGAGVLDNIAQLAHNKVLTAASALLLYFFMGKILMSRRQFRLEVFRQHIHLRWWPLQHPLA</sequence>
<name>A0AAD7L1Y6_QUISA</name>